<keyword evidence="3" id="KW-1185">Reference proteome</keyword>
<evidence type="ECO:0000313" key="3">
    <source>
        <dbReference type="Proteomes" id="UP000000628"/>
    </source>
</evidence>
<sequence length="255" mass="27515">MPTETSRLTHRIGAELGRLLIPQYCPGCGALDTSLCPICTRTLHQPPTRVEHHIPRLARIDNHPPILPVWALSPYDGPVRHIFTAWKDHGRGDLTQALTHATAAAAPHLPWPTTPHHARPTLLIPLPSRRAATRTRGFTPATVIADALATALIAHHHPATVINALTTRRISTQKTLTARDRWDTGSGGVTLRSRTHAQVSNATTVILVDDVITTGASMRHALTSLPTTPGTFVAGFALAVTLTAKPVNKLHGNTR</sequence>
<protein>
    <submittedName>
        <fullName evidence="2">Amidophosphoribosyltransferase-like protein</fullName>
    </submittedName>
</protein>
<dbReference type="CDD" id="cd06223">
    <property type="entry name" value="PRTases_typeI"/>
    <property type="match status" value="1"/>
</dbReference>
<dbReference type="Proteomes" id="UP000000628">
    <property type="component" value="Chromosome"/>
</dbReference>
<dbReference type="HOGENOM" id="CLU_054549_3_1_11"/>
<dbReference type="AlphaFoldDB" id="C7QZG9"/>
<evidence type="ECO:0000256" key="1">
    <source>
        <dbReference type="ARBA" id="ARBA00008007"/>
    </source>
</evidence>
<reference evidence="2 3" key="1">
    <citation type="journal article" date="2009" name="Stand. Genomic Sci.">
        <title>Complete genome sequence of Jonesia denitrificans type strain (Prevot 55134).</title>
        <authorList>
            <person name="Pukall R."/>
            <person name="Gehrich-Schroter G."/>
            <person name="Lapidus A."/>
            <person name="Nolan M."/>
            <person name="Glavina Del Rio T."/>
            <person name="Lucas S."/>
            <person name="Chen F."/>
            <person name="Tice H."/>
            <person name="Pitluck S."/>
            <person name="Cheng J.F."/>
            <person name="Copeland A."/>
            <person name="Saunders E."/>
            <person name="Brettin T."/>
            <person name="Detter J.C."/>
            <person name="Bruce D."/>
            <person name="Goodwin L."/>
            <person name="Pati A."/>
            <person name="Ivanova N."/>
            <person name="Mavromatis K."/>
            <person name="Ovchinnikova G."/>
            <person name="Chen A."/>
            <person name="Palaniappan K."/>
            <person name="Land M."/>
            <person name="Hauser L."/>
            <person name="Chang Y.J."/>
            <person name="Jeffries C.D."/>
            <person name="Chain P."/>
            <person name="Goker M."/>
            <person name="Bristow J."/>
            <person name="Eisen J.A."/>
            <person name="Markowitz V."/>
            <person name="Hugenholtz P."/>
            <person name="Kyrpides N.C."/>
            <person name="Klenk H.P."/>
            <person name="Han C."/>
        </authorList>
    </citation>
    <scope>NUCLEOTIDE SEQUENCE [LARGE SCALE GENOMIC DNA]</scope>
    <source>
        <strain evidence="3">ATCC 14870 / DSM 20603 / BCRC 15368 / CIP 55.134 / JCM 11481 / NBRC 15587 / NCTC 10816 / Prevot 55134</strain>
    </source>
</reference>
<dbReference type="InterPro" id="IPR051910">
    <property type="entry name" value="ComF/GntX_DNA_util-trans"/>
</dbReference>
<gene>
    <name evidence="2" type="ordered locus">Jden_1824</name>
</gene>
<dbReference type="GO" id="GO:0016757">
    <property type="term" value="F:glycosyltransferase activity"/>
    <property type="evidence" value="ECO:0007669"/>
    <property type="project" value="UniProtKB-KW"/>
</dbReference>
<name>C7QZG9_JONDD</name>
<keyword evidence="2" id="KW-0808">Transferase</keyword>
<dbReference type="Gene3D" id="3.40.50.2020">
    <property type="match status" value="1"/>
</dbReference>
<comment type="similarity">
    <text evidence="1">Belongs to the ComF/GntX family.</text>
</comment>
<dbReference type="OrthoDB" id="5242900at2"/>
<dbReference type="STRING" id="471856.Jden_1824"/>
<dbReference type="InterPro" id="IPR029057">
    <property type="entry name" value="PRTase-like"/>
</dbReference>
<dbReference type="PANTHER" id="PTHR47505">
    <property type="entry name" value="DNA UTILIZATION PROTEIN YHGH"/>
    <property type="match status" value="1"/>
</dbReference>
<accession>C7QZG9</accession>
<dbReference type="PANTHER" id="PTHR47505:SF1">
    <property type="entry name" value="DNA UTILIZATION PROTEIN YHGH"/>
    <property type="match status" value="1"/>
</dbReference>
<keyword evidence="2" id="KW-0328">Glycosyltransferase</keyword>
<dbReference type="EMBL" id="CP001706">
    <property type="protein sequence ID" value="ACV09467.1"/>
    <property type="molecule type" value="Genomic_DNA"/>
</dbReference>
<dbReference type="RefSeq" id="WP_015772095.1">
    <property type="nucleotide sequence ID" value="NC_013174.1"/>
</dbReference>
<dbReference type="SUPFAM" id="SSF53271">
    <property type="entry name" value="PRTase-like"/>
    <property type="match status" value="1"/>
</dbReference>
<evidence type="ECO:0000313" key="2">
    <source>
        <dbReference type="EMBL" id="ACV09467.1"/>
    </source>
</evidence>
<proteinExistence type="inferred from homology"/>
<organism evidence="2 3">
    <name type="scientific">Jonesia denitrificans (strain ATCC 14870 / DSM 20603 / BCRC 15368 / CIP 55.134 / JCM 11481 / NBRC 15587 / NCTC 10816 / Prevot 55134)</name>
    <name type="common">Listeria denitrificans</name>
    <dbReference type="NCBI Taxonomy" id="471856"/>
    <lineage>
        <taxon>Bacteria</taxon>
        <taxon>Bacillati</taxon>
        <taxon>Actinomycetota</taxon>
        <taxon>Actinomycetes</taxon>
        <taxon>Micrococcales</taxon>
        <taxon>Jonesiaceae</taxon>
        <taxon>Jonesia</taxon>
    </lineage>
</organism>
<dbReference type="KEGG" id="jde:Jden_1824"/>
<dbReference type="eggNOG" id="COG1040">
    <property type="taxonomic scope" value="Bacteria"/>
</dbReference>
<dbReference type="InterPro" id="IPR000836">
    <property type="entry name" value="PRTase_dom"/>
</dbReference>